<evidence type="ECO:0000256" key="3">
    <source>
        <dbReference type="ARBA" id="ARBA00004991"/>
    </source>
</evidence>
<dbReference type="GO" id="GO:0006680">
    <property type="term" value="P:glucosylceramide catabolic process"/>
    <property type="evidence" value="ECO:0007669"/>
    <property type="project" value="UniProtKB-ARBA"/>
</dbReference>
<comment type="catalytic activity">
    <reaction evidence="11">
        <text>an N-acyl-1-beta-D-glucosyl-15-methylhexadecasphing-4-enine + H2O = an N-acyl-15-methylhexadecasphing-4-enine + D-glucose</text>
        <dbReference type="Rhea" id="RHEA:34755"/>
        <dbReference type="ChEBI" id="CHEBI:4167"/>
        <dbReference type="ChEBI" id="CHEBI:15377"/>
        <dbReference type="ChEBI" id="CHEBI:70815"/>
        <dbReference type="ChEBI" id="CHEBI:70846"/>
    </reaction>
    <physiologicalReaction direction="left-to-right" evidence="11">
        <dbReference type="Rhea" id="RHEA:34756"/>
    </physiologicalReaction>
</comment>
<dbReference type="GO" id="GO:0005102">
    <property type="term" value="F:signaling receptor binding"/>
    <property type="evidence" value="ECO:0007669"/>
    <property type="project" value="UniProtKB-ARBA"/>
</dbReference>
<name>A0A1B6FTD6_9HEMI</name>
<keyword evidence="6 13" id="KW-0732">Signal</keyword>
<evidence type="ECO:0000256" key="12">
    <source>
        <dbReference type="RuleBase" id="RU361188"/>
    </source>
</evidence>
<dbReference type="PROSITE" id="PS51257">
    <property type="entry name" value="PROKAR_LIPOPROTEIN"/>
    <property type="match status" value="1"/>
</dbReference>
<comment type="pathway">
    <text evidence="2">Lipid metabolism; sphingolipid metabolism.</text>
</comment>
<proteinExistence type="inferred from homology"/>
<dbReference type="Gene3D" id="3.20.20.80">
    <property type="entry name" value="Glycosidases"/>
    <property type="match status" value="1"/>
</dbReference>
<evidence type="ECO:0000256" key="2">
    <source>
        <dbReference type="ARBA" id="ARBA00004760"/>
    </source>
</evidence>
<evidence type="ECO:0000259" key="14">
    <source>
        <dbReference type="Pfam" id="PF02055"/>
    </source>
</evidence>
<evidence type="ECO:0000259" key="15">
    <source>
        <dbReference type="Pfam" id="PF17189"/>
    </source>
</evidence>
<dbReference type="FunFam" id="3.20.20.80:FF:000030">
    <property type="entry name" value="Lysosomal acid glucosylceramidase"/>
    <property type="match status" value="1"/>
</dbReference>
<reference evidence="16" key="1">
    <citation type="submission" date="2015-11" db="EMBL/GenBank/DDBJ databases">
        <title>De novo transcriptome assembly of four potential Pierce s Disease insect vectors from Arizona vineyards.</title>
        <authorList>
            <person name="Tassone E.E."/>
        </authorList>
    </citation>
    <scope>NUCLEOTIDE SEQUENCE</scope>
</reference>
<dbReference type="GO" id="GO:0030163">
    <property type="term" value="P:protein catabolic process"/>
    <property type="evidence" value="ECO:0007669"/>
    <property type="project" value="UniProtKB-ARBA"/>
</dbReference>
<dbReference type="GO" id="GO:0007040">
    <property type="term" value="P:lysosome organization"/>
    <property type="evidence" value="ECO:0007669"/>
    <property type="project" value="UniProtKB-ARBA"/>
</dbReference>
<dbReference type="GO" id="GO:0032006">
    <property type="term" value="P:regulation of TOR signaling"/>
    <property type="evidence" value="ECO:0007669"/>
    <property type="project" value="UniProtKB-ARBA"/>
</dbReference>
<evidence type="ECO:0000256" key="13">
    <source>
        <dbReference type="SAM" id="SignalP"/>
    </source>
</evidence>
<evidence type="ECO:0000256" key="8">
    <source>
        <dbReference type="ARBA" id="ARBA00022919"/>
    </source>
</evidence>
<dbReference type="GO" id="GO:0006914">
    <property type="term" value="P:autophagy"/>
    <property type="evidence" value="ECO:0007669"/>
    <property type="project" value="UniProtKB-ARBA"/>
</dbReference>
<dbReference type="GO" id="GO:0008202">
    <property type="term" value="P:steroid metabolic process"/>
    <property type="evidence" value="ECO:0007669"/>
    <property type="project" value="UniProtKB-ARBA"/>
</dbReference>
<dbReference type="GO" id="GO:0051246">
    <property type="term" value="P:regulation of protein metabolic process"/>
    <property type="evidence" value="ECO:0007669"/>
    <property type="project" value="UniProtKB-ARBA"/>
</dbReference>
<dbReference type="AlphaFoldDB" id="A0A1B6FTD6"/>
<feature type="domain" description="Glycosyl hydrolase family 30 TIM-barrel" evidence="14">
    <location>
        <begin position="105"/>
        <end position="450"/>
    </location>
</feature>
<evidence type="ECO:0000256" key="6">
    <source>
        <dbReference type="ARBA" id="ARBA00022729"/>
    </source>
</evidence>
<evidence type="ECO:0000256" key="1">
    <source>
        <dbReference type="ARBA" id="ARBA00001013"/>
    </source>
</evidence>
<evidence type="ECO:0000256" key="9">
    <source>
        <dbReference type="ARBA" id="ARBA00023098"/>
    </source>
</evidence>
<dbReference type="InterPro" id="IPR033453">
    <property type="entry name" value="Glyco_hydro_30_TIM-barrel"/>
</dbReference>
<gene>
    <name evidence="16" type="ORF">g.20922</name>
</gene>
<dbReference type="InterPro" id="IPR017853">
    <property type="entry name" value="GH"/>
</dbReference>
<evidence type="ECO:0000256" key="11">
    <source>
        <dbReference type="ARBA" id="ARBA00051345"/>
    </source>
</evidence>
<dbReference type="GO" id="GO:0005774">
    <property type="term" value="C:vacuolar membrane"/>
    <property type="evidence" value="ECO:0007669"/>
    <property type="project" value="UniProtKB-ARBA"/>
</dbReference>
<keyword evidence="7 12" id="KW-0378">Hydrolase</keyword>
<evidence type="ECO:0000313" key="16">
    <source>
        <dbReference type="EMBL" id="JAS53472.1"/>
    </source>
</evidence>
<evidence type="ECO:0000256" key="5">
    <source>
        <dbReference type="ARBA" id="ARBA00012658"/>
    </source>
</evidence>
<dbReference type="InterPro" id="IPR033452">
    <property type="entry name" value="GH30_C"/>
</dbReference>
<comment type="similarity">
    <text evidence="4 12">Belongs to the glycosyl hydrolase 30 family.</text>
</comment>
<keyword evidence="12" id="KW-0326">Glycosidase</keyword>
<dbReference type="InterPro" id="IPR001139">
    <property type="entry name" value="Glyco_hydro_30"/>
</dbReference>
<comment type="catalytic activity">
    <reaction evidence="10">
        <text>a beta-D-glucosylceramide + H2O = an N-acyl-sphingoid base + D-glucose</text>
        <dbReference type="Rhea" id="RHEA:81447"/>
        <dbReference type="ChEBI" id="CHEBI:4167"/>
        <dbReference type="ChEBI" id="CHEBI:15377"/>
        <dbReference type="ChEBI" id="CHEBI:83264"/>
        <dbReference type="ChEBI" id="CHEBI:83273"/>
    </reaction>
    <physiologicalReaction direction="left-to-right" evidence="10">
        <dbReference type="Rhea" id="RHEA:81448"/>
    </physiologicalReaction>
</comment>
<dbReference type="Pfam" id="PF02055">
    <property type="entry name" value="Glyco_hydro_30"/>
    <property type="match status" value="1"/>
</dbReference>
<dbReference type="GO" id="GO:0004348">
    <property type="term" value="F:glucosylceramidase activity"/>
    <property type="evidence" value="ECO:0007669"/>
    <property type="project" value="UniProtKB-EC"/>
</dbReference>
<dbReference type="GO" id="GO:0016241">
    <property type="term" value="P:regulation of macroautophagy"/>
    <property type="evidence" value="ECO:0007669"/>
    <property type="project" value="UniProtKB-ARBA"/>
</dbReference>
<dbReference type="SUPFAM" id="SSF51445">
    <property type="entry name" value="(Trans)glycosidases"/>
    <property type="match status" value="1"/>
</dbReference>
<dbReference type="PRINTS" id="PR00843">
    <property type="entry name" value="GLHYDRLASE30"/>
</dbReference>
<dbReference type="GO" id="GO:0010605">
    <property type="term" value="P:negative regulation of macromolecule metabolic process"/>
    <property type="evidence" value="ECO:0007669"/>
    <property type="project" value="UniProtKB-ARBA"/>
</dbReference>
<dbReference type="Pfam" id="PF17189">
    <property type="entry name" value="Glyco_hydro_30C"/>
    <property type="match status" value="1"/>
</dbReference>
<dbReference type="GO" id="GO:0042391">
    <property type="term" value="P:regulation of membrane potential"/>
    <property type="evidence" value="ECO:0007669"/>
    <property type="project" value="UniProtKB-ARBA"/>
</dbReference>
<evidence type="ECO:0000256" key="7">
    <source>
        <dbReference type="ARBA" id="ARBA00022801"/>
    </source>
</evidence>
<feature type="chain" id="PRO_5008583048" description="Glucosylceramidase" evidence="13">
    <location>
        <begin position="20"/>
        <end position="517"/>
    </location>
</feature>
<dbReference type="GO" id="GO:0016758">
    <property type="term" value="F:hexosyltransferase activity"/>
    <property type="evidence" value="ECO:0007669"/>
    <property type="project" value="UniProtKB-ARBA"/>
</dbReference>
<dbReference type="PANTHER" id="PTHR11069:SF23">
    <property type="entry name" value="LYSOSOMAL ACID GLUCOSYLCERAMIDASE"/>
    <property type="match status" value="1"/>
</dbReference>
<dbReference type="SUPFAM" id="SSF51011">
    <property type="entry name" value="Glycosyl hydrolase domain"/>
    <property type="match status" value="1"/>
</dbReference>
<feature type="signal peptide" evidence="13">
    <location>
        <begin position="1"/>
        <end position="19"/>
    </location>
</feature>
<protein>
    <recommendedName>
        <fullName evidence="5 12">Glucosylceramidase</fullName>
        <ecNumber evidence="5 12">3.2.1.45</ecNumber>
    </recommendedName>
</protein>
<dbReference type="EMBL" id="GECZ01016297">
    <property type="protein sequence ID" value="JAS53472.1"/>
    <property type="molecule type" value="Transcribed_RNA"/>
</dbReference>
<evidence type="ECO:0000256" key="4">
    <source>
        <dbReference type="ARBA" id="ARBA00005382"/>
    </source>
</evidence>
<sequence length="517" mass="58970">MLKFTLLVLLCLLTSCIEGVSRPCVLKDYGQGHRVCVCNATYCDIIYRVQTINKDEFVSFISSKDGLRFNRVNGKLSNNSGLPQASNLQTAVSFTINPGKKYQKIMGFGGAFTDSAGINIKSLSKLAQENLMRSYFSEHGIEYNLCRLPISGTDFSTHPYSYDDGTPDPQLSRFALAQEDLEYKIPLIQWAKNMSEKEIHLVAASWSPPPWMKTNNDYSGFAFLKEEYYDLYAKYLLRFLDEYKKRDVKIWAMSTGNEPSNGILPIKRFNSLGWTPVSVTNWTVNYFGPQLKNSVHNDTILLAFDDQRLFLPWWINLMVRADKRILEYINGFAVHWYWDFLIGVKVINDLHEKYPEKFTLYTEASIGDKPWEKKVDIGSWERGEMYIADIIQNLNAWVTGWLDWSLALDTTGGPSWAKNQVDSPILVNSSADEFYRQPMFYAMGHASKFVEREGVRLQVTPTVTRDVHATAVQNPDGRIVIIMLNKNTVSIQVSVGIGEKGWINMELPARSFATILC</sequence>
<evidence type="ECO:0000256" key="10">
    <source>
        <dbReference type="ARBA" id="ARBA00050474"/>
    </source>
</evidence>
<dbReference type="GO" id="GO:0006066">
    <property type="term" value="P:alcohol metabolic process"/>
    <property type="evidence" value="ECO:0007669"/>
    <property type="project" value="UniProtKB-ARBA"/>
</dbReference>
<feature type="domain" description="Glycosyl hydrolase family 30 beta sandwich" evidence="15">
    <location>
        <begin position="455"/>
        <end position="515"/>
    </location>
</feature>
<comment type="catalytic activity">
    <reaction evidence="1">
        <text>a beta-D-glucosyl-(1&lt;-&gt;1')-N-acylsphing-4-enine + H2O = an N-acylsphing-4-enine + D-glucose</text>
        <dbReference type="Rhea" id="RHEA:13269"/>
        <dbReference type="ChEBI" id="CHEBI:4167"/>
        <dbReference type="ChEBI" id="CHEBI:15377"/>
        <dbReference type="ChEBI" id="CHEBI:22801"/>
        <dbReference type="ChEBI" id="CHEBI:52639"/>
        <dbReference type="EC" id="3.2.1.45"/>
    </reaction>
    <physiologicalReaction direction="left-to-right" evidence="1">
        <dbReference type="Rhea" id="RHEA:13270"/>
    </physiologicalReaction>
</comment>
<comment type="pathway">
    <text evidence="3">Sphingolipid metabolism.</text>
</comment>
<organism evidence="16">
    <name type="scientific">Cuerna arida</name>
    <dbReference type="NCBI Taxonomy" id="1464854"/>
    <lineage>
        <taxon>Eukaryota</taxon>
        <taxon>Metazoa</taxon>
        <taxon>Ecdysozoa</taxon>
        <taxon>Arthropoda</taxon>
        <taxon>Hexapoda</taxon>
        <taxon>Insecta</taxon>
        <taxon>Pterygota</taxon>
        <taxon>Neoptera</taxon>
        <taxon>Paraneoptera</taxon>
        <taxon>Hemiptera</taxon>
        <taxon>Auchenorrhyncha</taxon>
        <taxon>Membracoidea</taxon>
        <taxon>Cicadellidae</taxon>
        <taxon>Cicadellinae</taxon>
        <taxon>Proconiini</taxon>
        <taxon>Cuerna</taxon>
    </lineage>
</organism>
<keyword evidence="8 12" id="KW-0746">Sphingolipid metabolism</keyword>
<accession>A0A1B6FTD6</accession>
<dbReference type="EC" id="3.2.1.45" evidence="5 12"/>
<dbReference type="GO" id="GO:0005764">
    <property type="term" value="C:lysosome"/>
    <property type="evidence" value="ECO:0007669"/>
    <property type="project" value="UniProtKB-ARBA"/>
</dbReference>
<dbReference type="PANTHER" id="PTHR11069">
    <property type="entry name" value="GLUCOSYLCERAMIDASE"/>
    <property type="match status" value="1"/>
</dbReference>
<keyword evidence="9 12" id="KW-0443">Lipid metabolism</keyword>